<reference evidence="2 3" key="1">
    <citation type="submission" date="2022-06" db="EMBL/GenBank/DDBJ databases">
        <authorList>
            <person name="Jeon C.O."/>
        </authorList>
    </citation>
    <scope>NUCLEOTIDE SEQUENCE [LARGE SCALE GENOMIC DNA]</scope>
    <source>
        <strain evidence="2 3">KCTC 13943</strain>
    </source>
</reference>
<accession>A0ABT0WEZ7</accession>
<evidence type="ECO:0000313" key="2">
    <source>
        <dbReference type="EMBL" id="MCM2534620.1"/>
    </source>
</evidence>
<comment type="caution">
    <text evidence="2">The sequence shown here is derived from an EMBL/GenBank/DDBJ whole genome shotgun (WGS) entry which is preliminary data.</text>
</comment>
<protein>
    <recommendedName>
        <fullName evidence="4">DUF3169 family protein</fullName>
    </recommendedName>
</protein>
<sequence>MNFEPKNLIRWGIPGWMFLAVLISYFTISDYGAVKTLMFSKDVPIIVSSISLFIVAGIIIGNLIHQISLSFGFIIWINKNKYFKNEYEMDLKIIKNQFGNEIQRIYSDRLGTIHDLRALSTCLFLSLLILVIFSLTITFSIKIGILLLIVLGLNCIVFYNWAYFQNNLNYFIRKIKSDFEH</sequence>
<feature type="transmembrane region" description="Helical" evidence="1">
    <location>
        <begin position="143"/>
        <end position="164"/>
    </location>
</feature>
<proteinExistence type="predicted"/>
<name>A0ABT0WEZ7_9BACI</name>
<evidence type="ECO:0000313" key="3">
    <source>
        <dbReference type="Proteomes" id="UP001523262"/>
    </source>
</evidence>
<dbReference type="EMBL" id="JAMQCR010000002">
    <property type="protein sequence ID" value="MCM2534620.1"/>
    <property type="molecule type" value="Genomic_DNA"/>
</dbReference>
<feature type="transmembrane region" description="Helical" evidence="1">
    <location>
        <begin position="116"/>
        <end position="137"/>
    </location>
</feature>
<feature type="transmembrane region" description="Helical" evidence="1">
    <location>
        <begin position="46"/>
        <end position="77"/>
    </location>
</feature>
<keyword evidence="1" id="KW-1133">Transmembrane helix</keyword>
<organism evidence="2 3">
    <name type="scientific">Neobacillus pocheonensis</name>
    <dbReference type="NCBI Taxonomy" id="363869"/>
    <lineage>
        <taxon>Bacteria</taxon>
        <taxon>Bacillati</taxon>
        <taxon>Bacillota</taxon>
        <taxon>Bacilli</taxon>
        <taxon>Bacillales</taxon>
        <taxon>Bacillaceae</taxon>
        <taxon>Neobacillus</taxon>
    </lineage>
</organism>
<gene>
    <name evidence="2" type="ORF">NDK43_22595</name>
</gene>
<evidence type="ECO:0008006" key="4">
    <source>
        <dbReference type="Google" id="ProtNLM"/>
    </source>
</evidence>
<keyword evidence="1" id="KW-0472">Membrane</keyword>
<keyword evidence="3" id="KW-1185">Reference proteome</keyword>
<feature type="transmembrane region" description="Helical" evidence="1">
    <location>
        <begin position="7"/>
        <end position="26"/>
    </location>
</feature>
<keyword evidence="1" id="KW-0812">Transmembrane</keyword>
<evidence type="ECO:0000256" key="1">
    <source>
        <dbReference type="SAM" id="Phobius"/>
    </source>
</evidence>
<dbReference type="Proteomes" id="UP001523262">
    <property type="component" value="Unassembled WGS sequence"/>
</dbReference>